<comment type="caution">
    <text evidence="1">The sequence shown here is derived from an EMBL/GenBank/DDBJ whole genome shotgun (WGS) entry which is preliminary data.</text>
</comment>
<organism evidence="1 2">
    <name type="scientific">Catharanthus roseus</name>
    <name type="common">Madagascar periwinkle</name>
    <name type="synonym">Vinca rosea</name>
    <dbReference type="NCBI Taxonomy" id="4058"/>
    <lineage>
        <taxon>Eukaryota</taxon>
        <taxon>Viridiplantae</taxon>
        <taxon>Streptophyta</taxon>
        <taxon>Embryophyta</taxon>
        <taxon>Tracheophyta</taxon>
        <taxon>Spermatophyta</taxon>
        <taxon>Magnoliopsida</taxon>
        <taxon>eudicotyledons</taxon>
        <taxon>Gunneridae</taxon>
        <taxon>Pentapetalae</taxon>
        <taxon>asterids</taxon>
        <taxon>lamiids</taxon>
        <taxon>Gentianales</taxon>
        <taxon>Apocynaceae</taxon>
        <taxon>Rauvolfioideae</taxon>
        <taxon>Vinceae</taxon>
        <taxon>Catharanthinae</taxon>
        <taxon>Catharanthus</taxon>
    </lineage>
</organism>
<sequence length="217" mass="24157">MGILRQKATANGRLVLTPPIGLTLPSAVGSRMRSGPIFQGQNKSGQPNFDTKLQIFAITTNLVREFYTNMTHKTNKDPQTIISIVKGVRIILDSEHLASILGIPDTGNSVTMDSNIRKIDEDSDWNFDTACSHFEIQPGHWTVAESSMGDDNEADESYNTSDDEEDEAVGQHTILMDAFQTKTRTAFEQLCINHEIQGLQLMEIVESTCRYADELAY</sequence>
<dbReference type="Proteomes" id="UP001060085">
    <property type="component" value="Linkage Group LG07"/>
</dbReference>
<reference evidence="2" key="1">
    <citation type="journal article" date="2023" name="Nat. Plants">
        <title>Single-cell RNA sequencing provides a high-resolution roadmap for understanding the multicellular compartmentation of specialized metabolism.</title>
        <authorList>
            <person name="Sun S."/>
            <person name="Shen X."/>
            <person name="Li Y."/>
            <person name="Li Y."/>
            <person name="Wang S."/>
            <person name="Li R."/>
            <person name="Zhang H."/>
            <person name="Shen G."/>
            <person name="Guo B."/>
            <person name="Wei J."/>
            <person name="Xu J."/>
            <person name="St-Pierre B."/>
            <person name="Chen S."/>
            <person name="Sun C."/>
        </authorList>
    </citation>
    <scope>NUCLEOTIDE SEQUENCE [LARGE SCALE GENOMIC DNA]</scope>
</reference>
<dbReference type="EMBL" id="CM044707">
    <property type="protein sequence ID" value="KAI5652322.1"/>
    <property type="molecule type" value="Genomic_DNA"/>
</dbReference>
<protein>
    <submittedName>
        <fullName evidence="1">Uncharacterized protein</fullName>
    </submittedName>
</protein>
<proteinExistence type="predicted"/>
<gene>
    <name evidence="1" type="ORF">M9H77_29509</name>
</gene>
<keyword evidence="2" id="KW-1185">Reference proteome</keyword>
<evidence type="ECO:0000313" key="1">
    <source>
        <dbReference type="EMBL" id="KAI5652322.1"/>
    </source>
</evidence>
<evidence type="ECO:0000313" key="2">
    <source>
        <dbReference type="Proteomes" id="UP001060085"/>
    </source>
</evidence>
<name>A0ACB9ZX76_CATRO</name>
<accession>A0ACB9ZX76</accession>